<evidence type="ECO:0000259" key="11">
    <source>
        <dbReference type="Pfam" id="PF00107"/>
    </source>
</evidence>
<evidence type="ECO:0000256" key="2">
    <source>
        <dbReference type="ARBA" id="ARBA00008072"/>
    </source>
</evidence>
<gene>
    <name evidence="13" type="ORF">GTA08_BOTSDO08636</name>
</gene>
<dbReference type="Proteomes" id="UP000572817">
    <property type="component" value="Unassembled WGS sequence"/>
</dbReference>
<dbReference type="GO" id="GO:0006062">
    <property type="term" value="P:sorbitol catabolic process"/>
    <property type="evidence" value="ECO:0007669"/>
    <property type="project" value="TreeGrafter"/>
</dbReference>
<evidence type="ECO:0000256" key="7">
    <source>
        <dbReference type="ARBA" id="ARBA00023027"/>
    </source>
</evidence>
<comment type="subunit">
    <text evidence="3">Homotetramer.</text>
</comment>
<dbReference type="InterPro" id="IPR045306">
    <property type="entry name" value="SDH-like"/>
</dbReference>
<dbReference type="FunFam" id="3.40.50.720:FF:000068">
    <property type="entry name" value="Sorbitol dehydrogenase"/>
    <property type="match status" value="1"/>
</dbReference>
<dbReference type="PANTHER" id="PTHR43161">
    <property type="entry name" value="SORBITOL DEHYDROGENASE"/>
    <property type="match status" value="1"/>
</dbReference>
<comment type="catalytic activity">
    <reaction evidence="10">
        <text>L-arabinitol + NAD(+) = L-xylulose + NADH + H(+)</text>
        <dbReference type="Rhea" id="RHEA:16381"/>
        <dbReference type="ChEBI" id="CHEBI:15378"/>
        <dbReference type="ChEBI" id="CHEBI:17399"/>
        <dbReference type="ChEBI" id="CHEBI:18403"/>
        <dbReference type="ChEBI" id="CHEBI:57540"/>
        <dbReference type="ChEBI" id="CHEBI:57945"/>
        <dbReference type="EC" id="1.1.1.12"/>
    </reaction>
</comment>
<dbReference type="GO" id="GO:0003939">
    <property type="term" value="F:L-iditol 2-dehydrogenase (NAD+) activity"/>
    <property type="evidence" value="ECO:0007669"/>
    <property type="project" value="TreeGrafter"/>
</dbReference>
<keyword evidence="4" id="KW-0479">Metal-binding</keyword>
<dbReference type="EC" id="1.1.1.12" evidence="8"/>
<keyword evidence="7" id="KW-0520">NAD</keyword>
<comment type="similarity">
    <text evidence="2">Belongs to the zinc-containing alcohol dehydrogenase family.</text>
</comment>
<dbReference type="Pfam" id="PF00107">
    <property type="entry name" value="ADH_zinc_N"/>
    <property type="match status" value="1"/>
</dbReference>
<dbReference type="GO" id="GO:0046872">
    <property type="term" value="F:metal ion binding"/>
    <property type="evidence" value="ECO:0007669"/>
    <property type="project" value="UniProtKB-KW"/>
</dbReference>
<name>A0A8H4INS2_9PEZI</name>
<evidence type="ECO:0000256" key="3">
    <source>
        <dbReference type="ARBA" id="ARBA00011881"/>
    </source>
</evidence>
<comment type="caution">
    <text evidence="13">The sequence shown here is derived from an EMBL/GenBank/DDBJ whole genome shotgun (WGS) entry which is preliminary data.</text>
</comment>
<evidence type="ECO:0000256" key="4">
    <source>
        <dbReference type="ARBA" id="ARBA00022723"/>
    </source>
</evidence>
<evidence type="ECO:0000313" key="13">
    <source>
        <dbReference type="EMBL" id="KAF4303383.1"/>
    </source>
</evidence>
<dbReference type="AlphaFoldDB" id="A0A8H4INS2"/>
<evidence type="ECO:0000256" key="6">
    <source>
        <dbReference type="ARBA" id="ARBA00023002"/>
    </source>
</evidence>
<dbReference type="InterPro" id="IPR013154">
    <property type="entry name" value="ADH-like_N"/>
</dbReference>
<dbReference type="GO" id="GO:0050019">
    <property type="term" value="F:L-arabinitol 4-dehydrogenase activity"/>
    <property type="evidence" value="ECO:0007669"/>
    <property type="project" value="UniProtKB-EC"/>
</dbReference>
<feature type="domain" description="Alcohol dehydrogenase-like N-terminal" evidence="12">
    <location>
        <begin position="42"/>
        <end position="154"/>
    </location>
</feature>
<accession>A0A8H4INS2</accession>
<evidence type="ECO:0000256" key="8">
    <source>
        <dbReference type="ARBA" id="ARBA00038954"/>
    </source>
</evidence>
<protein>
    <recommendedName>
        <fullName evidence="9">L-arabinitol 4-dehydrogenase</fullName>
        <ecNumber evidence="8">1.1.1.12</ecNumber>
    </recommendedName>
</protein>
<dbReference type="Gene3D" id="3.40.50.720">
    <property type="entry name" value="NAD(P)-binding Rossmann-like Domain"/>
    <property type="match status" value="1"/>
</dbReference>
<keyword evidence="14" id="KW-1185">Reference proteome</keyword>
<evidence type="ECO:0000256" key="9">
    <source>
        <dbReference type="ARBA" id="ARBA00039783"/>
    </source>
</evidence>
<dbReference type="InterPro" id="IPR011032">
    <property type="entry name" value="GroES-like_sf"/>
</dbReference>
<dbReference type="Pfam" id="PF08240">
    <property type="entry name" value="ADH_N"/>
    <property type="match status" value="1"/>
</dbReference>
<dbReference type="PANTHER" id="PTHR43161:SF12">
    <property type="entry name" value="L-ARABINITOL 4-DEHYDROGENASE"/>
    <property type="match status" value="1"/>
</dbReference>
<evidence type="ECO:0000256" key="5">
    <source>
        <dbReference type="ARBA" id="ARBA00022833"/>
    </source>
</evidence>
<dbReference type="CDD" id="cd05285">
    <property type="entry name" value="sorbitol_DH"/>
    <property type="match status" value="1"/>
</dbReference>
<sequence>MSFPAENPTQPNIGVYIDPSHDLYIADASPSLDDVKTGASLQPGEVTVAIKSSGICGSDIHFWKHGGIGPWQVTAPHILGHESAGVVTATHPTVASPRVGERVAIEPHIVCGACEPCRSGRYNGCKRLLFRSSPPAHGLLRTYVNHPAVWCHRIGALSFDEGALLEPLSVALAGVTRARVQIGDPVLICGAGPIGLITLLCCKTAGAWPVVITDIDKGRLGFAKSLVEGVQTLKVERGQTPQAFAAEVSELMGDDLEPAVALECTGVESSVGAAIQSVKFGGKVFVIGVGKDRMEFPFMRLSEREVDLQFQQRYVNMWPRAIRVLASGAVDLKRLITHEFALEDAAKAFEAAADPKSGSIKVIIRGPGTDA</sequence>
<comment type="cofactor">
    <cofactor evidence="1">
        <name>Zn(2+)</name>
        <dbReference type="ChEBI" id="CHEBI:29105"/>
    </cofactor>
</comment>
<reference evidence="13" key="1">
    <citation type="submission" date="2020-04" db="EMBL/GenBank/DDBJ databases">
        <title>Genome Assembly and Annotation of Botryosphaeria dothidea sdau 11-99, a Latent Pathogen of Apple Fruit Ring Rot in China.</title>
        <authorList>
            <person name="Yu C."/>
            <person name="Diao Y."/>
            <person name="Lu Q."/>
            <person name="Zhao J."/>
            <person name="Cui S."/>
            <person name="Peng C."/>
            <person name="He B."/>
            <person name="Liu H."/>
        </authorList>
    </citation>
    <scope>NUCLEOTIDE SEQUENCE [LARGE SCALE GENOMIC DNA]</scope>
    <source>
        <strain evidence="13">Sdau11-99</strain>
    </source>
</reference>
<evidence type="ECO:0000259" key="12">
    <source>
        <dbReference type="Pfam" id="PF08240"/>
    </source>
</evidence>
<dbReference type="SUPFAM" id="SSF51735">
    <property type="entry name" value="NAD(P)-binding Rossmann-fold domains"/>
    <property type="match status" value="1"/>
</dbReference>
<dbReference type="InterPro" id="IPR013149">
    <property type="entry name" value="ADH-like_C"/>
</dbReference>
<dbReference type="OrthoDB" id="2148442at2759"/>
<keyword evidence="6" id="KW-0560">Oxidoreductase</keyword>
<evidence type="ECO:0000256" key="1">
    <source>
        <dbReference type="ARBA" id="ARBA00001947"/>
    </source>
</evidence>
<dbReference type="EMBL" id="WWBZ02000062">
    <property type="protein sequence ID" value="KAF4303383.1"/>
    <property type="molecule type" value="Genomic_DNA"/>
</dbReference>
<evidence type="ECO:0000313" key="14">
    <source>
        <dbReference type="Proteomes" id="UP000572817"/>
    </source>
</evidence>
<evidence type="ECO:0000256" key="10">
    <source>
        <dbReference type="ARBA" id="ARBA00049317"/>
    </source>
</evidence>
<dbReference type="InterPro" id="IPR036291">
    <property type="entry name" value="NAD(P)-bd_dom_sf"/>
</dbReference>
<keyword evidence="5" id="KW-0862">Zinc</keyword>
<feature type="domain" description="Alcohol dehydrogenase-like C-terminal" evidence="11">
    <location>
        <begin position="193"/>
        <end position="326"/>
    </location>
</feature>
<organism evidence="13 14">
    <name type="scientific">Botryosphaeria dothidea</name>
    <dbReference type="NCBI Taxonomy" id="55169"/>
    <lineage>
        <taxon>Eukaryota</taxon>
        <taxon>Fungi</taxon>
        <taxon>Dikarya</taxon>
        <taxon>Ascomycota</taxon>
        <taxon>Pezizomycotina</taxon>
        <taxon>Dothideomycetes</taxon>
        <taxon>Dothideomycetes incertae sedis</taxon>
        <taxon>Botryosphaeriales</taxon>
        <taxon>Botryosphaeriaceae</taxon>
        <taxon>Botryosphaeria</taxon>
    </lineage>
</organism>
<dbReference type="Gene3D" id="3.90.180.10">
    <property type="entry name" value="Medium-chain alcohol dehydrogenases, catalytic domain"/>
    <property type="match status" value="1"/>
</dbReference>
<proteinExistence type="inferred from homology"/>
<dbReference type="SUPFAM" id="SSF50129">
    <property type="entry name" value="GroES-like"/>
    <property type="match status" value="1"/>
</dbReference>